<dbReference type="InterPro" id="IPR004675">
    <property type="entry name" value="AhpD_core"/>
</dbReference>
<name>A0A0S2LW37_9MICC</name>
<dbReference type="GO" id="GO:0051920">
    <property type="term" value="F:peroxiredoxin activity"/>
    <property type="evidence" value="ECO:0007669"/>
    <property type="project" value="InterPro"/>
</dbReference>
<feature type="domain" description="Carboxymuconolactone decarboxylase-like" evidence="1">
    <location>
        <begin position="28"/>
        <end position="95"/>
    </location>
</feature>
<dbReference type="NCBIfam" id="TIGR00778">
    <property type="entry name" value="ahpD_dom"/>
    <property type="match status" value="1"/>
</dbReference>
<dbReference type="InterPro" id="IPR003779">
    <property type="entry name" value="CMD-like"/>
</dbReference>
<dbReference type="PANTHER" id="PTHR35446:SF2">
    <property type="entry name" value="CARBOXYMUCONOLACTONE DECARBOXYLASE-LIKE DOMAIN-CONTAINING PROTEIN"/>
    <property type="match status" value="1"/>
</dbReference>
<dbReference type="Gene3D" id="1.20.1290.10">
    <property type="entry name" value="AhpD-like"/>
    <property type="match status" value="1"/>
</dbReference>
<reference evidence="3" key="1">
    <citation type="submission" date="2015-11" db="EMBL/GenBank/DDBJ databases">
        <authorList>
            <person name="Kumar R."/>
            <person name="Singh D."/>
            <person name="Swarnkar M.K."/>
            <person name="Singh A.K."/>
            <person name="Kumar S."/>
        </authorList>
    </citation>
    <scope>NUCLEOTIDE SEQUENCE [LARGE SCALE GENOMIC DNA]</scope>
    <source>
        <strain evidence="3">ERGS4:06</strain>
    </source>
</reference>
<proteinExistence type="predicted"/>
<gene>
    <name evidence="2" type="ORF">AS189_02935</name>
</gene>
<dbReference type="PANTHER" id="PTHR35446">
    <property type="entry name" value="SI:CH211-175M2.5"/>
    <property type="match status" value="1"/>
</dbReference>
<reference evidence="2 3" key="2">
    <citation type="journal article" date="2016" name="J. Biotechnol.">
        <title>Complete genome sequence of Arthrobacter alpinus ERGS4:06, a yellow pigmented bacterium tolerant to cold and radiations isolated from Sikkim Himalaya.</title>
        <authorList>
            <person name="Kumar R."/>
            <person name="Singh D."/>
            <person name="Swarnkar M.K."/>
            <person name="Singh A.K."/>
            <person name="Kumar S."/>
        </authorList>
    </citation>
    <scope>NUCLEOTIDE SEQUENCE [LARGE SCALE GENOMIC DNA]</scope>
    <source>
        <strain evidence="2 3">ERGS4:06</strain>
    </source>
</reference>
<dbReference type="EMBL" id="CP013200">
    <property type="protein sequence ID" value="ALO65634.1"/>
    <property type="molecule type" value="Genomic_DNA"/>
</dbReference>
<accession>A0A0S2LW37</accession>
<evidence type="ECO:0000313" key="2">
    <source>
        <dbReference type="EMBL" id="ALO65634.1"/>
    </source>
</evidence>
<sequence>MSMTERFFLDKSDPGSWRALNGLALKVKAATEASNIPRSVVELLNVRVSQINGCSFCLDMHSRYALDAGVGSQKLAVLPVWRETELFTELERAALVIGEATALMTDVQARQVELQQVRMTLTDEQYSALQWAGIAINAFNRVSIMSQHPVRAEK</sequence>
<dbReference type="SUPFAM" id="SSF69118">
    <property type="entry name" value="AhpD-like"/>
    <property type="match status" value="1"/>
</dbReference>
<dbReference type="Proteomes" id="UP000059574">
    <property type="component" value="Chromosome"/>
</dbReference>
<protein>
    <submittedName>
        <fullName evidence="2">Carboxymuconolactone decarboxylase</fullName>
    </submittedName>
</protein>
<dbReference type="OrthoDB" id="9801997at2"/>
<dbReference type="InterPro" id="IPR029032">
    <property type="entry name" value="AhpD-like"/>
</dbReference>
<dbReference type="Pfam" id="PF02627">
    <property type="entry name" value="CMD"/>
    <property type="match status" value="1"/>
</dbReference>
<evidence type="ECO:0000259" key="1">
    <source>
        <dbReference type="Pfam" id="PF02627"/>
    </source>
</evidence>
<dbReference type="AlphaFoldDB" id="A0A0S2LW37"/>
<organism evidence="2 3">
    <name type="scientific">Arthrobacter alpinus</name>
    <dbReference type="NCBI Taxonomy" id="656366"/>
    <lineage>
        <taxon>Bacteria</taxon>
        <taxon>Bacillati</taxon>
        <taxon>Actinomycetota</taxon>
        <taxon>Actinomycetes</taxon>
        <taxon>Micrococcales</taxon>
        <taxon>Micrococcaceae</taxon>
        <taxon>Arthrobacter</taxon>
    </lineage>
</organism>
<evidence type="ECO:0000313" key="3">
    <source>
        <dbReference type="Proteomes" id="UP000059574"/>
    </source>
</evidence>